<evidence type="ECO:0000256" key="1">
    <source>
        <dbReference type="SAM" id="MobiDB-lite"/>
    </source>
</evidence>
<feature type="transmembrane region" description="Helical" evidence="2">
    <location>
        <begin position="57"/>
        <end position="77"/>
    </location>
</feature>
<keyword evidence="2" id="KW-0472">Membrane</keyword>
<dbReference type="EMBL" id="JBHTMP010000012">
    <property type="protein sequence ID" value="MFD1321576.1"/>
    <property type="molecule type" value="Genomic_DNA"/>
</dbReference>
<evidence type="ECO:0000313" key="4">
    <source>
        <dbReference type="Proteomes" id="UP001597260"/>
    </source>
</evidence>
<feature type="transmembrane region" description="Helical" evidence="2">
    <location>
        <begin position="82"/>
        <end position="101"/>
    </location>
</feature>
<sequence>MAKRSGQWARQLLVWFHVVTSVGWMSLALTLCALMLWDEPAAYDAALMLDKELLQHLGTSSAFSGLMLAALTSFGYFRYWWVFVKLAITLIQLNLGIFLLSPNLDTATPGKSGALAIGSALMASAIAFQAWLSVAKPWRQTPWTDPRAKPRQFPTWLYLAGIAVPVFDYTFWPFVFGAPAPIASLLIAIGFPFWRRARLRQGRETPGRRAAQDNQTSVRAG</sequence>
<feature type="transmembrane region" description="Helical" evidence="2">
    <location>
        <begin position="113"/>
        <end position="134"/>
    </location>
</feature>
<feature type="compositionally biased region" description="Polar residues" evidence="1">
    <location>
        <begin position="212"/>
        <end position="221"/>
    </location>
</feature>
<proteinExistence type="predicted"/>
<feature type="region of interest" description="Disordered" evidence="1">
    <location>
        <begin position="202"/>
        <end position="221"/>
    </location>
</feature>
<gene>
    <name evidence="3" type="ORF">ACFQ4H_10805</name>
</gene>
<accession>A0ABW3YD32</accession>
<keyword evidence="2" id="KW-0812">Transmembrane</keyword>
<reference evidence="4" key="1">
    <citation type="journal article" date="2019" name="Int. J. Syst. Evol. Microbiol.">
        <title>The Global Catalogue of Microorganisms (GCM) 10K type strain sequencing project: providing services to taxonomists for standard genome sequencing and annotation.</title>
        <authorList>
            <consortium name="The Broad Institute Genomics Platform"/>
            <consortium name="The Broad Institute Genome Sequencing Center for Infectious Disease"/>
            <person name="Wu L."/>
            <person name="Ma J."/>
        </authorList>
    </citation>
    <scope>NUCLEOTIDE SEQUENCE [LARGE SCALE GENOMIC DNA]</scope>
    <source>
        <strain evidence="4">JCM 31037</strain>
    </source>
</reference>
<feature type="compositionally biased region" description="Basic and acidic residues" evidence="1">
    <location>
        <begin position="202"/>
        <end position="211"/>
    </location>
</feature>
<feature type="transmembrane region" description="Helical" evidence="2">
    <location>
        <begin position="155"/>
        <end position="172"/>
    </location>
</feature>
<keyword evidence="2" id="KW-1133">Transmembrane helix</keyword>
<dbReference type="RefSeq" id="WP_377569731.1">
    <property type="nucleotide sequence ID" value="NZ_JBHTMP010000012.1"/>
</dbReference>
<organism evidence="3 4">
    <name type="scientific">Micromonospora sonneratiae</name>
    <dbReference type="NCBI Taxonomy" id="1184706"/>
    <lineage>
        <taxon>Bacteria</taxon>
        <taxon>Bacillati</taxon>
        <taxon>Actinomycetota</taxon>
        <taxon>Actinomycetes</taxon>
        <taxon>Micromonosporales</taxon>
        <taxon>Micromonosporaceae</taxon>
        <taxon>Micromonospora</taxon>
    </lineage>
</organism>
<evidence type="ECO:0000256" key="2">
    <source>
        <dbReference type="SAM" id="Phobius"/>
    </source>
</evidence>
<feature type="transmembrane region" description="Helical" evidence="2">
    <location>
        <begin position="178"/>
        <end position="194"/>
    </location>
</feature>
<keyword evidence="4" id="KW-1185">Reference proteome</keyword>
<name>A0ABW3YD32_9ACTN</name>
<feature type="transmembrane region" description="Helical" evidence="2">
    <location>
        <begin position="12"/>
        <end position="37"/>
    </location>
</feature>
<comment type="caution">
    <text evidence="3">The sequence shown here is derived from an EMBL/GenBank/DDBJ whole genome shotgun (WGS) entry which is preliminary data.</text>
</comment>
<protein>
    <submittedName>
        <fullName evidence="3">Uncharacterized protein</fullName>
    </submittedName>
</protein>
<dbReference type="Proteomes" id="UP001597260">
    <property type="component" value="Unassembled WGS sequence"/>
</dbReference>
<evidence type="ECO:0000313" key="3">
    <source>
        <dbReference type="EMBL" id="MFD1321576.1"/>
    </source>
</evidence>